<organism evidence="1 2">
    <name type="scientific">Spelaeicoccus albus</name>
    <dbReference type="NCBI Taxonomy" id="1280376"/>
    <lineage>
        <taxon>Bacteria</taxon>
        <taxon>Bacillati</taxon>
        <taxon>Actinomycetota</taxon>
        <taxon>Actinomycetes</taxon>
        <taxon>Micrococcales</taxon>
        <taxon>Brevibacteriaceae</taxon>
        <taxon>Spelaeicoccus</taxon>
    </lineage>
</organism>
<dbReference type="AlphaFoldDB" id="A0A7Z0D5E1"/>
<dbReference type="EMBL" id="JACBZP010000001">
    <property type="protein sequence ID" value="NYI69136.1"/>
    <property type="molecule type" value="Genomic_DNA"/>
</dbReference>
<dbReference type="RefSeq" id="WP_244953913.1">
    <property type="nucleotide sequence ID" value="NZ_JACBZP010000001.1"/>
</dbReference>
<gene>
    <name evidence="1" type="ORF">BJY26_003442</name>
</gene>
<accession>A0A7Z0D5E1</accession>
<keyword evidence="1" id="KW-0689">Ribosomal protein</keyword>
<dbReference type="Proteomes" id="UP000539111">
    <property type="component" value="Unassembled WGS sequence"/>
</dbReference>
<dbReference type="GO" id="GO:0005840">
    <property type="term" value="C:ribosome"/>
    <property type="evidence" value="ECO:0007669"/>
    <property type="project" value="UniProtKB-KW"/>
</dbReference>
<keyword evidence="1" id="KW-0687">Ribonucleoprotein</keyword>
<evidence type="ECO:0000313" key="1">
    <source>
        <dbReference type="EMBL" id="NYI69136.1"/>
    </source>
</evidence>
<evidence type="ECO:0000313" key="2">
    <source>
        <dbReference type="Proteomes" id="UP000539111"/>
    </source>
</evidence>
<dbReference type="InterPro" id="IPR008991">
    <property type="entry name" value="Translation_prot_SH3-like_sf"/>
</dbReference>
<protein>
    <submittedName>
        <fullName evidence="1">Ribosomal protein L24</fullName>
    </submittedName>
</protein>
<dbReference type="SUPFAM" id="SSF50104">
    <property type="entry name" value="Translation proteins SH3-like domain"/>
    <property type="match status" value="1"/>
</dbReference>
<keyword evidence="2" id="KW-1185">Reference proteome</keyword>
<proteinExistence type="predicted"/>
<name>A0A7Z0D5E1_9MICO</name>
<sequence>MPTEQHQTSANYAKGMTVQKYKIGDEVGVTEGPMQGIFGIVVGFYKKRNQYIVRFSGVQQAYYDESQLYPWHWKNKTEREVKRQ</sequence>
<comment type="caution">
    <text evidence="1">The sequence shown here is derived from an EMBL/GenBank/DDBJ whole genome shotgun (WGS) entry which is preliminary data.</text>
</comment>
<reference evidence="1 2" key="1">
    <citation type="submission" date="2020-07" db="EMBL/GenBank/DDBJ databases">
        <title>Sequencing the genomes of 1000 actinobacteria strains.</title>
        <authorList>
            <person name="Klenk H.-P."/>
        </authorList>
    </citation>
    <scope>NUCLEOTIDE SEQUENCE [LARGE SCALE GENOMIC DNA]</scope>
    <source>
        <strain evidence="1 2">DSM 26341</strain>
    </source>
</reference>